<dbReference type="OrthoDB" id="10441500at2759"/>
<evidence type="ECO:0000313" key="1">
    <source>
        <dbReference type="EMBL" id="RIA92134.1"/>
    </source>
</evidence>
<proteinExistence type="predicted"/>
<dbReference type="EMBL" id="QKYT01000134">
    <property type="protein sequence ID" value="RIA92134.1"/>
    <property type="molecule type" value="Genomic_DNA"/>
</dbReference>
<comment type="caution">
    <text evidence="1">The sequence shown here is derived from an EMBL/GenBank/DDBJ whole genome shotgun (WGS) entry which is preliminary data.</text>
</comment>
<accession>A0A397TB50</accession>
<keyword evidence="2" id="KW-1185">Reference proteome</keyword>
<evidence type="ECO:0000313" key="2">
    <source>
        <dbReference type="Proteomes" id="UP000265703"/>
    </source>
</evidence>
<organism evidence="1 2">
    <name type="scientific">Glomus cerebriforme</name>
    <dbReference type="NCBI Taxonomy" id="658196"/>
    <lineage>
        <taxon>Eukaryota</taxon>
        <taxon>Fungi</taxon>
        <taxon>Fungi incertae sedis</taxon>
        <taxon>Mucoromycota</taxon>
        <taxon>Glomeromycotina</taxon>
        <taxon>Glomeromycetes</taxon>
        <taxon>Glomerales</taxon>
        <taxon>Glomeraceae</taxon>
        <taxon>Glomus</taxon>
    </lineage>
</organism>
<gene>
    <name evidence="1" type="ORF">C1645_736597</name>
</gene>
<dbReference type="Proteomes" id="UP000265703">
    <property type="component" value="Unassembled WGS sequence"/>
</dbReference>
<protein>
    <submittedName>
        <fullName evidence="1">Uncharacterized protein</fullName>
    </submittedName>
</protein>
<reference evidence="1 2" key="1">
    <citation type="submission" date="2018-06" db="EMBL/GenBank/DDBJ databases">
        <title>Comparative genomics reveals the genomic features of Rhizophagus irregularis, R. cerebriforme, R. diaphanum and Gigaspora rosea, and their symbiotic lifestyle signature.</title>
        <authorList>
            <person name="Morin E."/>
            <person name="San Clemente H."/>
            <person name="Chen E.C.H."/>
            <person name="De La Providencia I."/>
            <person name="Hainaut M."/>
            <person name="Kuo A."/>
            <person name="Kohler A."/>
            <person name="Murat C."/>
            <person name="Tang N."/>
            <person name="Roy S."/>
            <person name="Loubradou J."/>
            <person name="Henrissat B."/>
            <person name="Grigoriev I.V."/>
            <person name="Corradi N."/>
            <person name="Roux C."/>
            <person name="Martin F.M."/>
        </authorList>
    </citation>
    <scope>NUCLEOTIDE SEQUENCE [LARGE SCALE GENOMIC DNA]</scope>
    <source>
        <strain evidence="1 2">DAOM 227022</strain>
    </source>
</reference>
<name>A0A397TB50_9GLOM</name>
<dbReference type="AlphaFoldDB" id="A0A397TB50"/>
<sequence length="171" mass="19149">MPRKQKQQKLPKLLKLLDDITDEKLDKYLDSLPLPKNLTEEEVDNFLNSLPCVRRPSSKGTLLVITTNNSSATPSGVMHICRQASSEEAKKMKVAGGLVSGIGNSNKVKWVSKSARYASQHHNTSSAQNQNVYRIEVNHQKYEKFCRECVEKTSLHSKNVKYGCKKGETGS</sequence>